<evidence type="ECO:0000256" key="6">
    <source>
        <dbReference type="ARBA" id="ARBA00023315"/>
    </source>
</evidence>
<keyword evidence="6" id="KW-0012">Acyltransferase</keyword>
<organism evidence="9 10">
    <name type="scientific">Macrostomum lignano</name>
    <dbReference type="NCBI Taxonomy" id="282301"/>
    <lineage>
        <taxon>Eukaryota</taxon>
        <taxon>Metazoa</taxon>
        <taxon>Spiralia</taxon>
        <taxon>Lophotrochozoa</taxon>
        <taxon>Platyhelminthes</taxon>
        <taxon>Rhabditophora</taxon>
        <taxon>Macrostomorpha</taxon>
        <taxon>Macrostomida</taxon>
        <taxon>Macrostomidae</taxon>
        <taxon>Macrostomum</taxon>
    </lineage>
</organism>
<dbReference type="EC" id="2.3.1.20" evidence="3"/>
<keyword evidence="8" id="KW-0472">Membrane</keyword>
<dbReference type="InterPro" id="IPR014371">
    <property type="entry name" value="Oat_ACAT_DAG_ARE"/>
</dbReference>
<evidence type="ECO:0000256" key="3">
    <source>
        <dbReference type="ARBA" id="ARBA00013244"/>
    </source>
</evidence>
<evidence type="ECO:0000256" key="1">
    <source>
        <dbReference type="ARBA" id="ARBA00004477"/>
    </source>
</evidence>
<comment type="subcellular location">
    <subcellularLocation>
        <location evidence="1">Endoplasmic reticulum membrane</location>
        <topology evidence="1">Multi-pass membrane protein</topology>
    </subcellularLocation>
</comment>
<keyword evidence="4" id="KW-0808">Transferase</keyword>
<dbReference type="AlphaFoldDB" id="A0A267E7Y6"/>
<reference evidence="9 10" key="1">
    <citation type="submission" date="2017-06" db="EMBL/GenBank/DDBJ databases">
        <title>A platform for efficient transgenesis in Macrostomum lignano, a flatworm model organism for stem cell research.</title>
        <authorList>
            <person name="Berezikov E."/>
        </authorList>
    </citation>
    <scope>NUCLEOTIDE SEQUENCE [LARGE SCALE GENOMIC DNA]</scope>
    <source>
        <strain evidence="9">DV1</strain>
        <tissue evidence="9">Whole organism</tissue>
    </source>
</reference>
<dbReference type="PANTHER" id="PTHR10408:SF7">
    <property type="entry name" value="DIACYLGLYCEROL O-ACYLTRANSFERASE 1"/>
    <property type="match status" value="1"/>
</dbReference>
<dbReference type="PANTHER" id="PTHR10408">
    <property type="entry name" value="STEROL O-ACYLTRANSFERASE"/>
    <property type="match status" value="1"/>
</dbReference>
<evidence type="ECO:0000256" key="2">
    <source>
        <dbReference type="ARBA" id="ARBA00005189"/>
    </source>
</evidence>
<dbReference type="OrthoDB" id="10039049at2759"/>
<evidence type="ECO:0000256" key="5">
    <source>
        <dbReference type="ARBA" id="ARBA00022824"/>
    </source>
</evidence>
<feature type="transmembrane region" description="Helical" evidence="8">
    <location>
        <begin position="176"/>
        <end position="195"/>
    </location>
</feature>
<gene>
    <name evidence="9" type="ORF">BOX15_Mlig000493g4</name>
</gene>
<keyword evidence="8" id="KW-0812">Transmembrane</keyword>
<evidence type="ECO:0000256" key="7">
    <source>
        <dbReference type="SAM" id="MobiDB-lite"/>
    </source>
</evidence>
<comment type="caution">
    <text evidence="9">The sequence shown here is derived from an EMBL/GenBank/DDBJ whole genome shotgun (WGS) entry which is preliminary data.</text>
</comment>
<keyword evidence="5" id="KW-0256">Endoplasmic reticulum</keyword>
<dbReference type="GO" id="GO:0019432">
    <property type="term" value="P:triglyceride biosynthetic process"/>
    <property type="evidence" value="ECO:0007669"/>
    <property type="project" value="TreeGrafter"/>
</dbReference>
<proteinExistence type="predicted"/>
<dbReference type="Proteomes" id="UP000215902">
    <property type="component" value="Unassembled WGS sequence"/>
</dbReference>
<dbReference type="EMBL" id="NIVC01002568">
    <property type="protein sequence ID" value="PAA56812.1"/>
    <property type="molecule type" value="Genomic_DNA"/>
</dbReference>
<comment type="pathway">
    <text evidence="2">Lipid metabolism.</text>
</comment>
<accession>A0A267E7Y6</accession>
<evidence type="ECO:0000256" key="8">
    <source>
        <dbReference type="SAM" id="Phobius"/>
    </source>
</evidence>
<dbReference type="GO" id="GO:0005789">
    <property type="term" value="C:endoplasmic reticulum membrane"/>
    <property type="evidence" value="ECO:0007669"/>
    <property type="project" value="UniProtKB-SubCell"/>
</dbReference>
<evidence type="ECO:0000256" key="4">
    <source>
        <dbReference type="ARBA" id="ARBA00022679"/>
    </source>
</evidence>
<keyword evidence="8" id="KW-1133">Transmembrane helix</keyword>
<sequence>MSGTRVPAAGDGGPDAAVDHSDPEQLREAAAGLGMAGGAGAAAEAGHPQPPHLADLLLRVLPLRAERGRGADAVRRPQLLQGLVEQRERHRVLDALECARSPLCQAAHLHSADPPLGLQQAAGLCCGLRRVRLLHELLVSVPLRMFRLWAFLAMIMQVPFAMFVSRVLRGGQLGNMAVWLSLIIGQPLAIIMYFHDYYVSLHQGKAEGAV</sequence>
<feature type="transmembrane region" description="Helical" evidence="8">
    <location>
        <begin position="146"/>
        <end position="164"/>
    </location>
</feature>
<evidence type="ECO:0000313" key="9">
    <source>
        <dbReference type="EMBL" id="PAA56812.1"/>
    </source>
</evidence>
<dbReference type="GO" id="GO:0004144">
    <property type="term" value="F:diacylglycerol O-acyltransferase activity"/>
    <property type="evidence" value="ECO:0007669"/>
    <property type="project" value="UniProtKB-EC"/>
</dbReference>
<name>A0A267E7Y6_9PLAT</name>
<protein>
    <recommendedName>
        <fullName evidence="3">diacylglycerol O-acyltransferase</fullName>
        <ecNumber evidence="3">2.3.1.20</ecNumber>
    </recommendedName>
</protein>
<keyword evidence="10" id="KW-1185">Reference proteome</keyword>
<feature type="region of interest" description="Disordered" evidence="7">
    <location>
        <begin position="1"/>
        <end position="23"/>
    </location>
</feature>
<evidence type="ECO:0000313" key="10">
    <source>
        <dbReference type="Proteomes" id="UP000215902"/>
    </source>
</evidence>
<dbReference type="STRING" id="282301.A0A267E7Y6"/>